<feature type="domain" description="Treble clef zinc finger" evidence="2">
    <location>
        <begin position="240"/>
        <end position="296"/>
    </location>
</feature>
<feature type="domain" description="Treble clef zinc finger" evidence="2">
    <location>
        <begin position="28"/>
        <end position="80"/>
    </location>
</feature>
<name>A0A6P1NKG5_9MICC</name>
<dbReference type="PANTHER" id="PTHR37317">
    <property type="entry name" value="BLR8090 PROTEIN"/>
    <property type="match status" value="1"/>
</dbReference>
<dbReference type="Pfam" id="PF04480">
    <property type="entry name" value="DUF559"/>
    <property type="match status" value="1"/>
</dbReference>
<dbReference type="InterPro" id="IPR007569">
    <property type="entry name" value="DUF559"/>
</dbReference>
<organism evidence="3 4">
    <name type="scientific">Pseudarthrobacter psychrotolerans</name>
    <dbReference type="NCBI Taxonomy" id="2697569"/>
    <lineage>
        <taxon>Bacteria</taxon>
        <taxon>Bacillati</taxon>
        <taxon>Actinomycetota</taxon>
        <taxon>Actinomycetes</taxon>
        <taxon>Micrococcales</taxon>
        <taxon>Micrococcaceae</taxon>
        <taxon>Pseudarthrobacter</taxon>
    </lineage>
</organism>
<dbReference type="Gene3D" id="3.40.960.10">
    <property type="entry name" value="VSR Endonuclease"/>
    <property type="match status" value="1"/>
</dbReference>
<proteinExistence type="predicted"/>
<keyword evidence="4" id="KW-1185">Reference proteome</keyword>
<dbReference type="Proteomes" id="UP000464186">
    <property type="component" value="Chromosome"/>
</dbReference>
<evidence type="ECO:0000259" key="2">
    <source>
        <dbReference type="Pfam" id="PF14311"/>
    </source>
</evidence>
<dbReference type="EMBL" id="CP047898">
    <property type="protein sequence ID" value="QHK18984.1"/>
    <property type="molecule type" value="Genomic_DNA"/>
</dbReference>
<dbReference type="Pfam" id="PF14311">
    <property type="entry name" value="DUF4379"/>
    <property type="match status" value="4"/>
</dbReference>
<reference evidence="3 4" key="1">
    <citation type="submission" date="2020-01" db="EMBL/GenBank/DDBJ databases">
        <title>Pseudarthrobacter psychrotolerans sp. nov., isolated from antarctic soil.</title>
        <authorList>
            <person name="Shin Y."/>
            <person name="Park W."/>
        </authorList>
    </citation>
    <scope>NUCLEOTIDE SEQUENCE [LARGE SCALE GENOMIC DNA]</scope>
    <source>
        <strain evidence="3 4">YJ56</strain>
    </source>
</reference>
<dbReference type="AlphaFoldDB" id="A0A6P1NKG5"/>
<feature type="domain" description="DUF559" evidence="1">
    <location>
        <begin position="335"/>
        <end position="386"/>
    </location>
</feature>
<feature type="domain" description="Treble clef zinc finger" evidence="2">
    <location>
        <begin position="97"/>
        <end position="155"/>
    </location>
</feature>
<accession>A0A6P1NKG5</accession>
<evidence type="ECO:0000313" key="3">
    <source>
        <dbReference type="EMBL" id="QHK18984.1"/>
    </source>
</evidence>
<feature type="domain" description="Treble clef zinc finger" evidence="2">
    <location>
        <begin position="170"/>
        <end position="225"/>
    </location>
</feature>
<dbReference type="InterPro" id="IPR025487">
    <property type="entry name" value="DUF4379"/>
</dbReference>
<dbReference type="KEGG" id="psey:GU243_03545"/>
<gene>
    <name evidence="3" type="ORF">GU243_03545</name>
</gene>
<evidence type="ECO:0000259" key="1">
    <source>
        <dbReference type="Pfam" id="PF04480"/>
    </source>
</evidence>
<dbReference type="PANTHER" id="PTHR37317:SF1">
    <property type="entry name" value="ZINC-RIBBON DOMAIN-CONTAINING PROTEIN-RELATED"/>
    <property type="match status" value="1"/>
</dbReference>
<sequence length="445" mass="49275">MPSNSHRKRQQPVRDEGALSLAHLRPDIAAQWDPEKNLFPPTHVRPGSNRPIWWICGNGHSWLAAPYTRVKGHGCASCKGMNATPENNLASSRPDLMPTWHHQRNQTELGLAPTMVLPESNKDVWWICPNDPSHEYAASPAARFRGSGCPYCAGKKVDPSNSVAGTRPILAAEWDPATARRPDDVAAGSDYAANWICRKDGAHRWTAAVSSRPSSGAGCPFCDGKRPTDRNRLDLNRPALAVKWHPTENGDLTPADVSVGSSRRVRWICPQDATHVWSAQVRARALDGDGCKWCAPAIRSRIDIALACEFAAVLGQDVDPVRQERLDLGHNRPHTVDVLIRSLKIVIEFDGSYSHKGKAPEERDLLKTKRLRDAGYRVVRIREKPLALLDPQHDVTVEKIRTPDAKSITSKVLQHMTDLGWVGPETTAAYLASPIPWATEWAEQI</sequence>
<protein>
    <submittedName>
        <fullName evidence="3">DUF559 domain-containing protein</fullName>
    </submittedName>
</protein>
<evidence type="ECO:0000313" key="4">
    <source>
        <dbReference type="Proteomes" id="UP000464186"/>
    </source>
</evidence>